<protein>
    <submittedName>
        <fullName evidence="3">Uncharacterized protein</fullName>
    </submittedName>
</protein>
<evidence type="ECO:0000256" key="2">
    <source>
        <dbReference type="ARBA" id="ARBA00023268"/>
    </source>
</evidence>
<gene>
    <name evidence="3" type="ORF">ASPSYDRAFT_381905</name>
</gene>
<evidence type="ECO:0000313" key="3">
    <source>
        <dbReference type="EMBL" id="OJJ65364.1"/>
    </source>
</evidence>
<dbReference type="PANTHER" id="PTHR45681:SF6">
    <property type="entry name" value="POLYKETIDE SYNTHASE 37"/>
    <property type="match status" value="1"/>
</dbReference>
<name>A0A1L9U101_9EURO</name>
<dbReference type="InterPro" id="IPR050444">
    <property type="entry name" value="Polyketide_Synthase"/>
</dbReference>
<dbReference type="InterPro" id="IPR011032">
    <property type="entry name" value="GroES-like_sf"/>
</dbReference>
<dbReference type="GeneID" id="63761734"/>
<organism evidence="3 4">
    <name type="scientific">Aspergillus sydowii CBS 593.65</name>
    <dbReference type="NCBI Taxonomy" id="1036612"/>
    <lineage>
        <taxon>Eukaryota</taxon>
        <taxon>Fungi</taxon>
        <taxon>Dikarya</taxon>
        <taxon>Ascomycota</taxon>
        <taxon>Pezizomycotina</taxon>
        <taxon>Eurotiomycetes</taxon>
        <taxon>Eurotiomycetidae</taxon>
        <taxon>Eurotiales</taxon>
        <taxon>Aspergillaceae</taxon>
        <taxon>Aspergillus</taxon>
        <taxon>Aspergillus subgen. Nidulantes</taxon>
    </lineage>
</organism>
<accession>A0A1L9U101</accession>
<dbReference type="STRING" id="1036612.A0A1L9U101"/>
<keyword evidence="2" id="KW-0511">Multifunctional enzyme</keyword>
<keyword evidence="1" id="KW-0808">Transferase</keyword>
<dbReference type="GO" id="GO:0016740">
    <property type="term" value="F:transferase activity"/>
    <property type="evidence" value="ECO:0007669"/>
    <property type="project" value="UniProtKB-KW"/>
</dbReference>
<sequence>MRDPGHSRQAANRQTLPSWLAAGTDNWAFWHEGRVIMIAMGQIRQPVFGHETCDIVSRVASETTGLSCRARVVFVVPGAVRNHIRAHESVVQGLPDNMSFDEAASIPIAYVTACRSLVEVARLEKGESVLAHAVAEGKILP</sequence>
<dbReference type="VEuPathDB" id="FungiDB:ASPSYDRAFT_381905"/>
<dbReference type="EMBL" id="KV878582">
    <property type="protein sequence ID" value="OJJ65364.1"/>
    <property type="molecule type" value="Genomic_DNA"/>
</dbReference>
<keyword evidence="4" id="KW-1185">Reference proteome</keyword>
<evidence type="ECO:0000256" key="1">
    <source>
        <dbReference type="ARBA" id="ARBA00022679"/>
    </source>
</evidence>
<dbReference type="OrthoDB" id="4510809at2759"/>
<proteinExistence type="predicted"/>
<dbReference type="SUPFAM" id="SSF50129">
    <property type="entry name" value="GroES-like"/>
    <property type="match status" value="1"/>
</dbReference>
<evidence type="ECO:0000313" key="4">
    <source>
        <dbReference type="Proteomes" id="UP000184356"/>
    </source>
</evidence>
<dbReference type="Gene3D" id="3.90.180.10">
    <property type="entry name" value="Medium-chain alcohol dehydrogenases, catalytic domain"/>
    <property type="match status" value="1"/>
</dbReference>
<dbReference type="Proteomes" id="UP000184356">
    <property type="component" value="Unassembled WGS sequence"/>
</dbReference>
<dbReference type="AlphaFoldDB" id="A0A1L9U101"/>
<dbReference type="RefSeq" id="XP_040709170.1">
    <property type="nucleotide sequence ID" value="XM_040845661.1"/>
</dbReference>
<dbReference type="PANTHER" id="PTHR45681">
    <property type="entry name" value="POLYKETIDE SYNTHASE 44-RELATED"/>
    <property type="match status" value="1"/>
</dbReference>
<reference evidence="4" key="1">
    <citation type="journal article" date="2017" name="Genome Biol.">
        <title>Comparative genomics reveals high biological diversity and specific adaptations in the industrially and medically important fungal genus Aspergillus.</title>
        <authorList>
            <person name="de Vries R.P."/>
            <person name="Riley R."/>
            <person name="Wiebenga A."/>
            <person name="Aguilar-Osorio G."/>
            <person name="Amillis S."/>
            <person name="Uchima C.A."/>
            <person name="Anderluh G."/>
            <person name="Asadollahi M."/>
            <person name="Askin M."/>
            <person name="Barry K."/>
            <person name="Battaglia E."/>
            <person name="Bayram O."/>
            <person name="Benocci T."/>
            <person name="Braus-Stromeyer S.A."/>
            <person name="Caldana C."/>
            <person name="Canovas D."/>
            <person name="Cerqueira G.C."/>
            <person name="Chen F."/>
            <person name="Chen W."/>
            <person name="Choi C."/>
            <person name="Clum A."/>
            <person name="Dos Santos R.A."/>
            <person name="Damasio A.R."/>
            <person name="Diallinas G."/>
            <person name="Emri T."/>
            <person name="Fekete E."/>
            <person name="Flipphi M."/>
            <person name="Freyberg S."/>
            <person name="Gallo A."/>
            <person name="Gournas C."/>
            <person name="Habgood R."/>
            <person name="Hainaut M."/>
            <person name="Harispe M.L."/>
            <person name="Henrissat B."/>
            <person name="Hilden K.S."/>
            <person name="Hope R."/>
            <person name="Hossain A."/>
            <person name="Karabika E."/>
            <person name="Karaffa L."/>
            <person name="Karanyi Z."/>
            <person name="Krasevec N."/>
            <person name="Kuo A."/>
            <person name="Kusch H."/>
            <person name="LaButti K."/>
            <person name="Lagendijk E.L."/>
            <person name="Lapidus A."/>
            <person name="Levasseur A."/>
            <person name="Lindquist E."/>
            <person name="Lipzen A."/>
            <person name="Logrieco A.F."/>
            <person name="MacCabe A."/>
            <person name="Maekelae M.R."/>
            <person name="Malavazi I."/>
            <person name="Melin P."/>
            <person name="Meyer V."/>
            <person name="Mielnichuk N."/>
            <person name="Miskei M."/>
            <person name="Molnar A.P."/>
            <person name="Mule G."/>
            <person name="Ngan C.Y."/>
            <person name="Orejas M."/>
            <person name="Orosz E."/>
            <person name="Ouedraogo J.P."/>
            <person name="Overkamp K.M."/>
            <person name="Park H.-S."/>
            <person name="Perrone G."/>
            <person name="Piumi F."/>
            <person name="Punt P.J."/>
            <person name="Ram A.F."/>
            <person name="Ramon A."/>
            <person name="Rauscher S."/>
            <person name="Record E."/>
            <person name="Riano-Pachon D.M."/>
            <person name="Robert V."/>
            <person name="Roehrig J."/>
            <person name="Ruller R."/>
            <person name="Salamov A."/>
            <person name="Salih N.S."/>
            <person name="Samson R.A."/>
            <person name="Sandor E."/>
            <person name="Sanguinetti M."/>
            <person name="Schuetze T."/>
            <person name="Sepcic K."/>
            <person name="Shelest E."/>
            <person name="Sherlock G."/>
            <person name="Sophianopoulou V."/>
            <person name="Squina F.M."/>
            <person name="Sun H."/>
            <person name="Susca A."/>
            <person name="Todd R.B."/>
            <person name="Tsang A."/>
            <person name="Unkles S.E."/>
            <person name="van de Wiele N."/>
            <person name="van Rossen-Uffink D."/>
            <person name="Oliveira J.V."/>
            <person name="Vesth T.C."/>
            <person name="Visser J."/>
            <person name="Yu J.-H."/>
            <person name="Zhou M."/>
            <person name="Andersen M.R."/>
            <person name="Archer D.B."/>
            <person name="Baker S.E."/>
            <person name="Benoit I."/>
            <person name="Brakhage A.A."/>
            <person name="Braus G.H."/>
            <person name="Fischer R."/>
            <person name="Frisvad J.C."/>
            <person name="Goldman G.H."/>
            <person name="Houbraken J."/>
            <person name="Oakley B."/>
            <person name="Pocsi I."/>
            <person name="Scazzocchio C."/>
            <person name="Seiboth B."/>
            <person name="vanKuyk P.A."/>
            <person name="Wortman J."/>
            <person name="Dyer P.S."/>
            <person name="Grigoriev I.V."/>
        </authorList>
    </citation>
    <scope>NUCLEOTIDE SEQUENCE [LARGE SCALE GENOMIC DNA]</scope>
    <source>
        <strain evidence="4">CBS 593.65</strain>
    </source>
</reference>